<dbReference type="PANTHER" id="PTHR21573">
    <property type="entry name" value="ER MEMBRANE PROTEIN COMPLEX SUBUNIT 1"/>
    <property type="match status" value="1"/>
</dbReference>
<reference evidence="12 13" key="1">
    <citation type="submission" date="2011-02" db="EMBL/GenBank/DDBJ databases">
        <title>The Genome Sequence of Sphaeroforma arctica JP610.</title>
        <authorList>
            <consortium name="The Broad Institute Genome Sequencing Platform"/>
            <person name="Russ C."/>
            <person name="Cuomo C."/>
            <person name="Young S.K."/>
            <person name="Zeng Q."/>
            <person name="Gargeya S."/>
            <person name="Alvarado L."/>
            <person name="Berlin A."/>
            <person name="Chapman S.B."/>
            <person name="Chen Z."/>
            <person name="Freedman E."/>
            <person name="Gellesch M."/>
            <person name="Goldberg J."/>
            <person name="Griggs A."/>
            <person name="Gujja S."/>
            <person name="Heilman E."/>
            <person name="Heiman D."/>
            <person name="Howarth C."/>
            <person name="Mehta T."/>
            <person name="Neiman D."/>
            <person name="Pearson M."/>
            <person name="Roberts A."/>
            <person name="Saif S."/>
            <person name="Shea T."/>
            <person name="Shenoy N."/>
            <person name="Sisk P."/>
            <person name="Stolte C."/>
            <person name="Sykes S."/>
            <person name="White J."/>
            <person name="Yandava C."/>
            <person name="Burger G."/>
            <person name="Gray M.W."/>
            <person name="Holland P.W.H."/>
            <person name="King N."/>
            <person name="Lang F.B.F."/>
            <person name="Roger A.J."/>
            <person name="Ruiz-Trillo I."/>
            <person name="Haas B."/>
            <person name="Nusbaum C."/>
            <person name="Birren B."/>
        </authorList>
    </citation>
    <scope>NUCLEOTIDE SEQUENCE [LARGE SCALE GENOMIC DNA]</scope>
    <source>
        <strain evidence="12 13">JP610</strain>
    </source>
</reference>
<dbReference type="Proteomes" id="UP000054560">
    <property type="component" value="Unassembled WGS sequence"/>
</dbReference>
<keyword evidence="8 10" id="KW-0472">Membrane</keyword>
<name>A0A0L0G8M2_9EUKA</name>
<proteinExistence type="inferred from homology"/>
<organism evidence="12 13">
    <name type="scientific">Sphaeroforma arctica JP610</name>
    <dbReference type="NCBI Taxonomy" id="667725"/>
    <lineage>
        <taxon>Eukaryota</taxon>
        <taxon>Ichthyosporea</taxon>
        <taxon>Ichthyophonida</taxon>
        <taxon>Sphaeroforma</taxon>
    </lineage>
</organism>
<dbReference type="Pfam" id="PF07774">
    <property type="entry name" value="EMC1_C"/>
    <property type="match status" value="1"/>
</dbReference>
<evidence type="ECO:0000256" key="2">
    <source>
        <dbReference type="ARBA" id="ARBA00007904"/>
    </source>
</evidence>
<dbReference type="GO" id="GO:0072546">
    <property type="term" value="C:EMC complex"/>
    <property type="evidence" value="ECO:0007669"/>
    <property type="project" value="InterPro"/>
</dbReference>
<dbReference type="GeneID" id="25903715"/>
<dbReference type="EMBL" id="KQ241755">
    <property type="protein sequence ID" value="KNC84568.1"/>
    <property type="molecule type" value="Genomic_DNA"/>
</dbReference>
<dbReference type="AlphaFoldDB" id="A0A0L0G8M2"/>
<evidence type="ECO:0000256" key="9">
    <source>
        <dbReference type="ARBA" id="ARBA00023180"/>
    </source>
</evidence>
<evidence type="ECO:0000256" key="6">
    <source>
        <dbReference type="ARBA" id="ARBA00022824"/>
    </source>
</evidence>
<keyword evidence="13" id="KW-1185">Reference proteome</keyword>
<evidence type="ECO:0000256" key="4">
    <source>
        <dbReference type="ARBA" id="ARBA00022692"/>
    </source>
</evidence>
<accession>A0A0L0G8M2</accession>
<keyword evidence="4 10" id="KW-0812">Transmembrane</keyword>
<dbReference type="GO" id="GO:0034975">
    <property type="term" value="P:protein folding in endoplasmic reticulum"/>
    <property type="evidence" value="ECO:0007669"/>
    <property type="project" value="TreeGrafter"/>
</dbReference>
<comment type="similarity">
    <text evidence="2">Belongs to the EMC1 family.</text>
</comment>
<keyword evidence="7 10" id="KW-1133">Transmembrane helix</keyword>
<evidence type="ECO:0000313" key="13">
    <source>
        <dbReference type="Proteomes" id="UP000054560"/>
    </source>
</evidence>
<evidence type="ECO:0000256" key="3">
    <source>
        <dbReference type="ARBA" id="ARBA00020824"/>
    </source>
</evidence>
<feature type="transmembrane region" description="Helical" evidence="10">
    <location>
        <begin position="465"/>
        <end position="484"/>
    </location>
</feature>
<keyword evidence="9" id="KW-0325">Glycoprotein</keyword>
<evidence type="ECO:0000256" key="5">
    <source>
        <dbReference type="ARBA" id="ARBA00022729"/>
    </source>
</evidence>
<dbReference type="OrthoDB" id="28092at2759"/>
<feature type="domain" description="ER membrane protein complex subunit 1 C-terminal" evidence="11">
    <location>
        <begin position="292"/>
        <end position="493"/>
    </location>
</feature>
<sequence>MTTPNNLFSSEFFAWMGFTNSASSKETMTTDAFGMHKVIVCMCANGKIVGLHSNSGRVVYGVGLDSEEFAPREETPLIVSRSAAHFPHEPTVYAFGTSQQSGEFVAWTFNPITGKAEQAQGLPSNIVLISSLGHHDHSFARPILLLSDDDSVHVLPATADAHSTVQQMIPNLFLHSVDMNNGLAQGYEVISKDSKLYGRQSWSVGINTETDTIVAVSRKPQYEKNPLQFQMIGDAQEKLLYKYLNKNQMAMATLSNTGLLTILLLDTVTGNVIQRLTHRDAAEPVHVVQWVNNVVYTYQNIQEQRTEVVSMSLFESSNPDSRQEFESSKSTQPIAIRQAMVLGATVDTLAVAQTAQGLASNTILFGLRTGGLLSLSEKLLDPRRPVGKDAKPVLGLTPYTPLIPMLPINLLNYYHRIHRFTAVRSASTLLESRAVVFAHGLDMFSCSITPAGSFDQLGEEFNRPFLLACLIGITVAAGITEYFAREKKLKQKWK</sequence>
<evidence type="ECO:0000259" key="11">
    <source>
        <dbReference type="Pfam" id="PF07774"/>
    </source>
</evidence>
<evidence type="ECO:0000313" key="12">
    <source>
        <dbReference type="EMBL" id="KNC84568.1"/>
    </source>
</evidence>
<dbReference type="eggNOG" id="KOG2103">
    <property type="taxonomic scope" value="Eukaryota"/>
</dbReference>
<dbReference type="InterPro" id="IPR026895">
    <property type="entry name" value="EMC1"/>
</dbReference>
<gene>
    <name evidence="12" type="ORF">SARC_03211</name>
</gene>
<evidence type="ECO:0000256" key="7">
    <source>
        <dbReference type="ARBA" id="ARBA00022989"/>
    </source>
</evidence>
<protein>
    <recommendedName>
        <fullName evidence="3">ER membrane protein complex subunit 1</fullName>
    </recommendedName>
</protein>
<evidence type="ECO:0000256" key="10">
    <source>
        <dbReference type="SAM" id="Phobius"/>
    </source>
</evidence>
<keyword evidence="6" id="KW-0256">Endoplasmic reticulum</keyword>
<evidence type="ECO:0000256" key="8">
    <source>
        <dbReference type="ARBA" id="ARBA00023136"/>
    </source>
</evidence>
<dbReference type="STRING" id="667725.A0A0L0G8M2"/>
<dbReference type="RefSeq" id="XP_014158470.1">
    <property type="nucleotide sequence ID" value="XM_014302995.1"/>
</dbReference>
<dbReference type="InterPro" id="IPR011678">
    <property type="entry name" value="EMC1_C"/>
</dbReference>
<evidence type="ECO:0000256" key="1">
    <source>
        <dbReference type="ARBA" id="ARBA00004115"/>
    </source>
</evidence>
<dbReference type="PANTHER" id="PTHR21573:SF0">
    <property type="entry name" value="ER MEMBRANE PROTEIN COMPLEX SUBUNIT 1"/>
    <property type="match status" value="1"/>
</dbReference>
<keyword evidence="5" id="KW-0732">Signal</keyword>
<comment type="subcellular location">
    <subcellularLocation>
        <location evidence="1">Endoplasmic reticulum membrane</location>
        <topology evidence="1">Single-pass type I membrane protein</topology>
    </subcellularLocation>
</comment>